<keyword evidence="2" id="KW-1185">Reference proteome</keyword>
<comment type="caution">
    <text evidence="1">The sequence shown here is derived from an EMBL/GenBank/DDBJ whole genome shotgun (WGS) entry which is preliminary data.</text>
</comment>
<dbReference type="Pfam" id="PF07751">
    <property type="entry name" value="Abi_2"/>
    <property type="match status" value="1"/>
</dbReference>
<proteinExistence type="predicted"/>
<gene>
    <name evidence="1" type="ORF">E6C50_15435</name>
</gene>
<accession>A0A4S3ZRK8</accession>
<protein>
    <submittedName>
        <fullName evidence="1">Abi family protein</fullName>
    </submittedName>
</protein>
<dbReference type="AlphaFoldDB" id="A0A4S3ZRK8"/>
<dbReference type="RefSeq" id="WP_136404134.1">
    <property type="nucleotide sequence ID" value="NZ_SSNZ01000009.1"/>
</dbReference>
<organism evidence="1 2">
    <name type="scientific">Flavobacterium supellecticarium</name>
    <dbReference type="NCBI Taxonomy" id="2565924"/>
    <lineage>
        <taxon>Bacteria</taxon>
        <taxon>Pseudomonadati</taxon>
        <taxon>Bacteroidota</taxon>
        <taxon>Flavobacteriia</taxon>
        <taxon>Flavobacteriales</taxon>
        <taxon>Flavobacteriaceae</taxon>
        <taxon>Flavobacterium</taxon>
    </lineage>
</organism>
<dbReference type="OrthoDB" id="5363652at2"/>
<sequence>MGNIATTTDEQIAKLEERGMVLDLPTEKIKEILLDIGYYRLGFYWNPFEIDDQHNFKEGTRFSTILELYYMDVDLRHLLIKYINRIELSFRTKIIYYVSNINKTSPTWFVDPKVIDTTFIKNFDLYYNDEFKKNNVIAKHHKRYINDKYAPAWKTLEYFTFGTNLKIYKSLLDFKTKERISKIFNVNDIKKFTQIMEVVVFVRNYCAHSGVVFDLRNTYGIPKLPFYSFNNNDRHCLDSCIKVIAFILGQVSSNRAGELRTSLNELFKEYSEKDEAIKEIILNKINYSL</sequence>
<evidence type="ECO:0000313" key="2">
    <source>
        <dbReference type="Proteomes" id="UP000307507"/>
    </source>
</evidence>
<evidence type="ECO:0000313" key="1">
    <source>
        <dbReference type="EMBL" id="THF48233.1"/>
    </source>
</evidence>
<dbReference type="EMBL" id="SSNZ01000009">
    <property type="protein sequence ID" value="THF48233.1"/>
    <property type="molecule type" value="Genomic_DNA"/>
</dbReference>
<dbReference type="Proteomes" id="UP000307507">
    <property type="component" value="Unassembled WGS sequence"/>
</dbReference>
<name>A0A4S3ZRK8_9FLAO</name>
<reference evidence="1 2" key="1">
    <citation type="submission" date="2019-04" db="EMBL/GenBank/DDBJ databases">
        <title>Flavobacterium sp. nov. isolated from construction timber.</title>
        <authorList>
            <person name="Lin S.-Y."/>
            <person name="Chang C.-T."/>
            <person name="Young C.-C."/>
        </authorList>
    </citation>
    <scope>NUCLEOTIDE SEQUENCE [LARGE SCALE GENOMIC DNA]</scope>
    <source>
        <strain evidence="1 2">CC-CTC003</strain>
    </source>
</reference>
<dbReference type="InterPro" id="IPR011664">
    <property type="entry name" value="Abi_system_AbiD/AbiF-like"/>
</dbReference>